<comment type="catalytic activity">
    <reaction evidence="4 5">
        <text>uridine(38/39/40) in tRNA = pseudouridine(38/39/40) in tRNA</text>
        <dbReference type="Rhea" id="RHEA:22376"/>
        <dbReference type="Rhea" id="RHEA-COMP:10085"/>
        <dbReference type="Rhea" id="RHEA-COMP:10087"/>
        <dbReference type="ChEBI" id="CHEBI:65314"/>
        <dbReference type="ChEBI" id="CHEBI:65315"/>
        <dbReference type="EC" id="5.4.99.12"/>
    </reaction>
</comment>
<evidence type="ECO:0000256" key="5">
    <source>
        <dbReference type="RuleBase" id="RU003792"/>
    </source>
</evidence>
<sequence>MRIKLTLAYDGRFLEGWQSQPSRNTVQDLLEKAASDTAKEPIRVHGSGRTDSGVHALAQVAHFDAPDHLTMNPFNWVPALNTKLPSSIRVLAAEEVSSDFHARFSATGKTYHYGICTEPVLSPFRAGLAWHLPRQLDPYLLEDAMKATLGRHHFEAFAAKRGNETEATDYYRTLTRADLEAHEHGWRLTWTGDGFLYKMVRLLTGSVITVAQGRMRLDDFASLLDQPGLPKGRAPLCAPADGLYLESVDY</sequence>
<dbReference type="InterPro" id="IPR020095">
    <property type="entry name" value="PsdUridine_synth_TruA_C"/>
</dbReference>
<dbReference type="EMBL" id="JBHTBS010000012">
    <property type="protein sequence ID" value="MFC7339105.1"/>
    <property type="molecule type" value="Genomic_DNA"/>
</dbReference>
<protein>
    <recommendedName>
        <fullName evidence="4">tRNA pseudouridine synthase A</fullName>
        <ecNumber evidence="4">5.4.99.12</ecNumber>
    </recommendedName>
    <alternativeName>
        <fullName evidence="4">tRNA pseudouridine(38-40) synthase</fullName>
    </alternativeName>
    <alternativeName>
        <fullName evidence="4">tRNA pseudouridylate synthase I</fullName>
    </alternativeName>
    <alternativeName>
        <fullName evidence="4">tRNA-uridine isomerase I</fullName>
    </alternativeName>
</protein>
<dbReference type="InterPro" id="IPR020103">
    <property type="entry name" value="PsdUridine_synth_cat_dom_sf"/>
</dbReference>
<dbReference type="PANTHER" id="PTHR11142:SF0">
    <property type="entry name" value="TRNA PSEUDOURIDINE SYNTHASE-LIKE 1"/>
    <property type="match status" value="1"/>
</dbReference>
<comment type="function">
    <text evidence="4">Formation of pseudouridine at positions 38, 39 and 40 in the anticodon stem and loop of transfer RNAs.</text>
</comment>
<feature type="active site" description="Nucleophile" evidence="4">
    <location>
        <position position="51"/>
    </location>
</feature>
<keyword evidence="3 4" id="KW-0413">Isomerase</keyword>
<evidence type="ECO:0000313" key="7">
    <source>
        <dbReference type="EMBL" id="MFC7339105.1"/>
    </source>
</evidence>
<dbReference type="PIRSF" id="PIRSF001430">
    <property type="entry name" value="tRNA_psdUrid_synth"/>
    <property type="match status" value="1"/>
</dbReference>
<comment type="similarity">
    <text evidence="1 4 5">Belongs to the tRNA pseudouridine synthase TruA family.</text>
</comment>
<dbReference type="Proteomes" id="UP001596472">
    <property type="component" value="Unassembled WGS sequence"/>
</dbReference>
<comment type="caution">
    <text evidence="4">Lacks conserved residue(s) required for the propagation of feature annotation.</text>
</comment>
<dbReference type="CDD" id="cd02570">
    <property type="entry name" value="PseudoU_synth_EcTruA"/>
    <property type="match status" value="1"/>
</dbReference>
<dbReference type="Gene3D" id="3.30.70.580">
    <property type="entry name" value="Pseudouridine synthase I, catalytic domain, N-terminal subdomain"/>
    <property type="match status" value="1"/>
</dbReference>
<dbReference type="InterPro" id="IPR020094">
    <property type="entry name" value="TruA/RsuA/RluB/E/F_N"/>
</dbReference>
<accession>A0ABW2LDA2</accession>
<name>A0ABW2LDA2_9BACT</name>
<dbReference type="Gene3D" id="3.30.70.660">
    <property type="entry name" value="Pseudouridine synthase I, catalytic domain, C-terminal subdomain"/>
    <property type="match status" value="1"/>
</dbReference>
<evidence type="ECO:0000259" key="6">
    <source>
        <dbReference type="Pfam" id="PF01416"/>
    </source>
</evidence>
<feature type="domain" description="Pseudouridine synthase I TruA alpha/beta" evidence="6">
    <location>
        <begin position="17"/>
        <end position="104"/>
    </location>
</feature>
<dbReference type="RefSeq" id="WP_379715265.1">
    <property type="nucleotide sequence ID" value="NZ_JBHTBS010000012.1"/>
</dbReference>
<dbReference type="InterPro" id="IPR001406">
    <property type="entry name" value="PsdUridine_synth_TruA"/>
</dbReference>
<dbReference type="InterPro" id="IPR020097">
    <property type="entry name" value="PsdUridine_synth_TruA_a/b_dom"/>
</dbReference>
<gene>
    <name evidence="4 7" type="primary">truA</name>
    <name evidence="7" type="ORF">ACFQY0_18070</name>
</gene>
<dbReference type="PANTHER" id="PTHR11142">
    <property type="entry name" value="PSEUDOURIDYLATE SYNTHASE"/>
    <property type="match status" value="1"/>
</dbReference>
<evidence type="ECO:0000313" key="8">
    <source>
        <dbReference type="Proteomes" id="UP001596472"/>
    </source>
</evidence>
<dbReference type="HAMAP" id="MF_00171">
    <property type="entry name" value="TruA"/>
    <property type="match status" value="1"/>
</dbReference>
<dbReference type="GO" id="GO:0160147">
    <property type="term" value="F:tRNA pseudouridine(38-40) synthase activity"/>
    <property type="evidence" value="ECO:0007669"/>
    <property type="project" value="UniProtKB-EC"/>
</dbReference>
<evidence type="ECO:0000256" key="3">
    <source>
        <dbReference type="ARBA" id="ARBA00023235"/>
    </source>
</evidence>
<dbReference type="NCBIfam" id="TIGR00071">
    <property type="entry name" value="hisT_truA"/>
    <property type="match status" value="1"/>
</dbReference>
<evidence type="ECO:0000256" key="4">
    <source>
        <dbReference type="HAMAP-Rule" id="MF_00171"/>
    </source>
</evidence>
<evidence type="ECO:0000256" key="1">
    <source>
        <dbReference type="ARBA" id="ARBA00009375"/>
    </source>
</evidence>
<evidence type="ECO:0000256" key="2">
    <source>
        <dbReference type="ARBA" id="ARBA00022694"/>
    </source>
</evidence>
<reference evidence="8" key="1">
    <citation type="journal article" date="2019" name="Int. J. Syst. Evol. Microbiol.">
        <title>The Global Catalogue of Microorganisms (GCM) 10K type strain sequencing project: providing services to taxonomists for standard genome sequencing and annotation.</title>
        <authorList>
            <consortium name="The Broad Institute Genomics Platform"/>
            <consortium name="The Broad Institute Genome Sequencing Center for Infectious Disease"/>
            <person name="Wu L."/>
            <person name="Ma J."/>
        </authorList>
    </citation>
    <scope>NUCLEOTIDE SEQUENCE [LARGE SCALE GENOMIC DNA]</scope>
    <source>
        <strain evidence="8">CGMCC 4.1467</strain>
    </source>
</reference>
<comment type="caution">
    <text evidence="7">The sequence shown here is derived from an EMBL/GenBank/DDBJ whole genome shotgun (WGS) entry which is preliminary data.</text>
</comment>
<proteinExistence type="inferred from homology"/>
<comment type="subunit">
    <text evidence="4">Homodimer.</text>
</comment>
<organism evidence="7 8">
    <name type="scientific">Haloferula chungangensis</name>
    <dbReference type="NCBI Taxonomy" id="1048331"/>
    <lineage>
        <taxon>Bacteria</taxon>
        <taxon>Pseudomonadati</taxon>
        <taxon>Verrucomicrobiota</taxon>
        <taxon>Verrucomicrobiia</taxon>
        <taxon>Verrucomicrobiales</taxon>
        <taxon>Verrucomicrobiaceae</taxon>
        <taxon>Haloferula</taxon>
    </lineage>
</organism>
<dbReference type="Pfam" id="PF01416">
    <property type="entry name" value="PseudoU_synth_1"/>
    <property type="match status" value="2"/>
</dbReference>
<feature type="binding site" evidence="4">
    <location>
        <position position="111"/>
    </location>
    <ligand>
        <name>substrate</name>
    </ligand>
</feature>
<keyword evidence="8" id="KW-1185">Reference proteome</keyword>
<dbReference type="SUPFAM" id="SSF55120">
    <property type="entry name" value="Pseudouridine synthase"/>
    <property type="match status" value="1"/>
</dbReference>
<feature type="domain" description="Pseudouridine synthase I TruA alpha/beta" evidence="6">
    <location>
        <begin position="144"/>
        <end position="250"/>
    </location>
</feature>
<keyword evidence="2 4" id="KW-0819">tRNA processing</keyword>
<dbReference type="EC" id="5.4.99.12" evidence="4"/>